<evidence type="ECO:0000256" key="5">
    <source>
        <dbReference type="ARBA" id="ARBA00022840"/>
    </source>
</evidence>
<comment type="catalytic activity">
    <reaction evidence="6">
        <text>acetate + ATP = acetyl phosphate + ADP</text>
        <dbReference type="Rhea" id="RHEA:11352"/>
        <dbReference type="ChEBI" id="CHEBI:22191"/>
        <dbReference type="ChEBI" id="CHEBI:30089"/>
        <dbReference type="ChEBI" id="CHEBI:30616"/>
        <dbReference type="ChEBI" id="CHEBI:456216"/>
        <dbReference type="EC" id="2.7.2.1"/>
    </reaction>
</comment>
<dbReference type="GO" id="GO:0005737">
    <property type="term" value="C:cytoplasm"/>
    <property type="evidence" value="ECO:0007669"/>
    <property type="project" value="UniProtKB-SubCell"/>
</dbReference>
<dbReference type="InterPro" id="IPR023865">
    <property type="entry name" value="Aliphatic_acid_kinase_CS"/>
</dbReference>
<dbReference type="HAMAP" id="MF_00020">
    <property type="entry name" value="Acetate_kinase"/>
    <property type="match status" value="1"/>
</dbReference>
<dbReference type="AlphaFoldDB" id="A0AAN5Y973"/>
<feature type="binding site" evidence="6">
    <location>
        <position position="8"/>
    </location>
    <ligand>
        <name>Mg(2+)</name>
        <dbReference type="ChEBI" id="CHEBI:18420"/>
    </ligand>
</feature>
<feature type="site" description="Transition state stabilizer" evidence="6">
    <location>
        <position position="240"/>
    </location>
</feature>
<dbReference type="EMBL" id="JAWJAV010000003">
    <property type="protein sequence ID" value="MDV2621274.1"/>
    <property type="molecule type" value="Genomic_DNA"/>
</dbReference>
<protein>
    <recommendedName>
        <fullName evidence="6">Acetate kinase</fullName>
        <ecNumber evidence="6">2.7.2.1</ecNumber>
    </recommendedName>
    <alternativeName>
        <fullName evidence="6">Acetokinase</fullName>
    </alternativeName>
</protein>
<dbReference type="GO" id="GO:0005524">
    <property type="term" value="F:ATP binding"/>
    <property type="evidence" value="ECO:0007669"/>
    <property type="project" value="UniProtKB-KW"/>
</dbReference>
<feature type="binding site" evidence="6">
    <location>
        <begin position="283"/>
        <end position="285"/>
    </location>
    <ligand>
        <name>ATP</name>
        <dbReference type="ChEBI" id="CHEBI:30616"/>
    </ligand>
</feature>
<feature type="binding site" evidence="6">
    <location>
        <begin position="331"/>
        <end position="335"/>
    </location>
    <ligand>
        <name>ATP</name>
        <dbReference type="ChEBI" id="CHEBI:30616"/>
    </ligand>
</feature>
<dbReference type="PROSITE" id="PS01075">
    <property type="entry name" value="ACETATE_KINASE_1"/>
    <property type="match status" value="1"/>
</dbReference>
<keyword evidence="6" id="KW-0963">Cytoplasm</keyword>
<evidence type="ECO:0000256" key="6">
    <source>
        <dbReference type="HAMAP-Rule" id="MF_00020"/>
    </source>
</evidence>
<evidence type="ECO:0000256" key="4">
    <source>
        <dbReference type="ARBA" id="ARBA00022777"/>
    </source>
</evidence>
<feature type="active site" description="Proton donor/acceptor" evidence="6">
    <location>
        <position position="147"/>
    </location>
</feature>
<dbReference type="InterPro" id="IPR000890">
    <property type="entry name" value="Aliphatic_acid_kin_short-chain"/>
</dbReference>
<comment type="subunit">
    <text evidence="6">Homodimer.</text>
</comment>
<dbReference type="InterPro" id="IPR043129">
    <property type="entry name" value="ATPase_NBD"/>
</dbReference>
<dbReference type="NCBIfam" id="TIGR00016">
    <property type="entry name" value="ackA"/>
    <property type="match status" value="1"/>
</dbReference>
<organism evidence="8 10">
    <name type="scientific">Pediococcus acidilactici</name>
    <dbReference type="NCBI Taxonomy" id="1254"/>
    <lineage>
        <taxon>Bacteria</taxon>
        <taxon>Bacillati</taxon>
        <taxon>Bacillota</taxon>
        <taxon>Bacilli</taxon>
        <taxon>Lactobacillales</taxon>
        <taxon>Lactobacillaceae</taxon>
        <taxon>Pediococcus</taxon>
        <taxon>Pediococcus acidilactici group</taxon>
    </lineage>
</organism>
<proteinExistence type="inferred from homology"/>
<dbReference type="GO" id="GO:0008776">
    <property type="term" value="F:acetate kinase activity"/>
    <property type="evidence" value="ECO:0007669"/>
    <property type="project" value="UniProtKB-UniRule"/>
</dbReference>
<evidence type="ECO:0000313" key="10">
    <source>
        <dbReference type="Proteomes" id="UP001280897"/>
    </source>
</evidence>
<keyword evidence="6" id="KW-0460">Magnesium</keyword>
<comment type="caution">
    <text evidence="8">The sequence shown here is derived from an EMBL/GenBank/DDBJ whole genome shotgun (WGS) entry which is preliminary data.</text>
</comment>
<gene>
    <name evidence="6" type="primary">ackA</name>
    <name evidence="8" type="ORF">R0G89_05955</name>
    <name evidence="9" type="ORF">R0H03_05650</name>
</gene>
<evidence type="ECO:0000256" key="7">
    <source>
        <dbReference type="RuleBase" id="RU003835"/>
    </source>
</evidence>
<feature type="binding site" evidence="6">
    <location>
        <position position="15"/>
    </location>
    <ligand>
        <name>ATP</name>
        <dbReference type="ChEBI" id="CHEBI:30616"/>
    </ligand>
</feature>
<evidence type="ECO:0000313" key="8">
    <source>
        <dbReference type="EMBL" id="MDV2621274.1"/>
    </source>
</evidence>
<sequence length="399" mass="44013">MEKIIAINAGSSTLKFKLFEMPEEKVISSGAVDRIGIPGSNFTIKTADGHKTKIEQPIKNHEEAVDLLLQQLLKLDIIKDYHEITGVGHRVVAGGEIFQDSALINDQVLKDIEDLKEYAPLHNPANATGIRAFKKILPDITSVAVFDTSFHGTLPEKNYLYSIPYEYYEKYGARKYGAHGTSHRYVAGQAAKLMQKPLEDLKLITLHLGAGSSITAIKDGKSFDTSMGFTPLAGITMATRSGDIDVSLVVYLMEKLNIKDPRKMLEILNEKSGLLGLSQLSPDLRDILDAADDGNHRAEVAVDILVNDIVKYIGSYATEMGGLDGIVFTAGIGENSVPIRQKVVNRLGIFNAKLDDELNQQRGERFINQADSAIKIMVIPTNEELAIAREVERFKKMED</sequence>
<evidence type="ECO:0000256" key="1">
    <source>
        <dbReference type="ARBA" id="ARBA00008748"/>
    </source>
</evidence>
<name>A0AAN5Y973_PEDAC</name>
<comment type="cofactor">
    <cofactor evidence="6">
        <name>Mg(2+)</name>
        <dbReference type="ChEBI" id="CHEBI:18420"/>
    </cofactor>
    <cofactor evidence="6">
        <name>Mn(2+)</name>
        <dbReference type="ChEBI" id="CHEBI:29035"/>
    </cofactor>
    <text evidence="6">Mg(2+). Can also accept Mn(2+).</text>
</comment>
<keyword evidence="2 6" id="KW-0808">Transferase</keyword>
<evidence type="ECO:0000256" key="2">
    <source>
        <dbReference type="ARBA" id="ARBA00022679"/>
    </source>
</evidence>
<keyword evidence="4 6" id="KW-0418">Kinase</keyword>
<feature type="binding site" evidence="6">
    <location>
        <begin position="207"/>
        <end position="211"/>
    </location>
    <ligand>
        <name>ATP</name>
        <dbReference type="ChEBI" id="CHEBI:30616"/>
    </ligand>
</feature>
<dbReference type="GO" id="GO:0006083">
    <property type="term" value="P:acetate metabolic process"/>
    <property type="evidence" value="ECO:0007669"/>
    <property type="project" value="TreeGrafter"/>
</dbReference>
<dbReference type="RefSeq" id="WP_002831028.1">
    <property type="nucleotide sequence ID" value="NZ_BMWN01000004.1"/>
</dbReference>
<dbReference type="PROSITE" id="PS01076">
    <property type="entry name" value="ACETATE_KINASE_2"/>
    <property type="match status" value="1"/>
</dbReference>
<dbReference type="KEGG" id="paci:A4V11_08400"/>
<evidence type="ECO:0000256" key="3">
    <source>
        <dbReference type="ARBA" id="ARBA00022741"/>
    </source>
</evidence>
<dbReference type="SUPFAM" id="SSF53067">
    <property type="entry name" value="Actin-like ATPase domain"/>
    <property type="match status" value="2"/>
</dbReference>
<dbReference type="Proteomes" id="UP001280897">
    <property type="component" value="Unassembled WGS sequence"/>
</dbReference>
<comment type="function">
    <text evidence="6">Catalyzes the formation of acetyl phosphate from acetate and ATP. Can also catalyze the reverse reaction.</text>
</comment>
<dbReference type="Pfam" id="PF00871">
    <property type="entry name" value="Acetate_kinase"/>
    <property type="match status" value="1"/>
</dbReference>
<dbReference type="GeneID" id="57365176"/>
<keyword evidence="6" id="KW-0479">Metal-binding</keyword>
<dbReference type="InterPro" id="IPR004372">
    <property type="entry name" value="Ac/propionate_kinase"/>
</dbReference>
<keyword evidence="3 6" id="KW-0547">Nucleotide-binding</keyword>
<dbReference type="GO" id="GO:0006085">
    <property type="term" value="P:acetyl-CoA biosynthetic process"/>
    <property type="evidence" value="ECO:0007669"/>
    <property type="project" value="UniProtKB-UniRule"/>
</dbReference>
<evidence type="ECO:0000313" key="9">
    <source>
        <dbReference type="EMBL" id="MDV2911341.1"/>
    </source>
</evidence>
<feature type="binding site" evidence="6">
    <location>
        <position position="90"/>
    </location>
    <ligand>
        <name>substrate</name>
    </ligand>
</feature>
<comment type="subcellular location">
    <subcellularLocation>
        <location evidence="6">Cytoplasm</location>
    </subcellularLocation>
</comment>
<keyword evidence="5 6" id="KW-0067">ATP-binding</keyword>
<accession>A0AAN5Y973</accession>
<dbReference type="PANTHER" id="PTHR21060:SF15">
    <property type="entry name" value="ACETATE KINASE-RELATED"/>
    <property type="match status" value="1"/>
</dbReference>
<feature type="binding site" evidence="6">
    <location>
        <position position="383"/>
    </location>
    <ligand>
        <name>Mg(2+)</name>
        <dbReference type="ChEBI" id="CHEBI:18420"/>
    </ligand>
</feature>
<comment type="pathway">
    <text evidence="6">Metabolic intermediate biosynthesis; acetyl-CoA biosynthesis; acetyl-CoA from acetate: step 1/2.</text>
</comment>
<dbReference type="EC" id="2.7.2.1" evidence="6"/>
<dbReference type="PANTHER" id="PTHR21060">
    <property type="entry name" value="ACETATE KINASE"/>
    <property type="match status" value="1"/>
</dbReference>
<feature type="site" description="Transition state stabilizer" evidence="6">
    <location>
        <position position="179"/>
    </location>
</feature>
<dbReference type="EMBL" id="JAWJAX010000006">
    <property type="protein sequence ID" value="MDV2911341.1"/>
    <property type="molecule type" value="Genomic_DNA"/>
</dbReference>
<dbReference type="CDD" id="cd24010">
    <property type="entry name" value="ASKHA_NBD_AcK_PK"/>
    <property type="match status" value="1"/>
</dbReference>
<comment type="similarity">
    <text evidence="1 6 7">Belongs to the acetokinase family.</text>
</comment>
<dbReference type="Gene3D" id="3.30.420.40">
    <property type="match status" value="2"/>
</dbReference>
<dbReference type="Proteomes" id="UP001280415">
    <property type="component" value="Unassembled WGS sequence"/>
</dbReference>
<dbReference type="PIRSF" id="PIRSF000722">
    <property type="entry name" value="Acetate_prop_kin"/>
    <property type="match status" value="1"/>
</dbReference>
<dbReference type="PRINTS" id="PR00471">
    <property type="entry name" value="ACETATEKNASE"/>
</dbReference>
<dbReference type="GO" id="GO:0000287">
    <property type="term" value="F:magnesium ion binding"/>
    <property type="evidence" value="ECO:0007669"/>
    <property type="project" value="UniProtKB-UniRule"/>
</dbReference>
<reference evidence="8" key="2">
    <citation type="submission" date="2023-10" db="EMBL/GenBank/DDBJ databases">
        <authorList>
            <person name="Khurajog B."/>
        </authorList>
    </citation>
    <scope>NUCLEOTIDE SEQUENCE</scope>
    <source>
        <strain evidence="9">BF14</strain>
        <strain evidence="8">BF9</strain>
    </source>
</reference>
<reference evidence="8" key="1">
    <citation type="journal article" date="2023" name="PeerJ">
        <title>Selection and evaluation of lactic acid bacteria from chicken feces in Thailand as potential probiotics.</title>
        <authorList>
            <person name="Khurajog B."/>
            <person name="Disastra Y."/>
            <person name="Lawwyne L.D."/>
            <person name="Sirichokchatchawan W."/>
            <person name="Niyomtham W."/>
            <person name="Yindee J."/>
            <person name="Hampson D.J."/>
            <person name="Prapasarakul N."/>
        </authorList>
    </citation>
    <scope>NUCLEOTIDE SEQUENCE</scope>
    <source>
        <strain evidence="9">BF14</strain>
        <strain evidence="8">BF9</strain>
    </source>
</reference>